<name>A0ABY7UL86_9CORY</name>
<dbReference type="EMBL" id="CP063194">
    <property type="protein sequence ID" value="WCZ38444.1"/>
    <property type="molecule type" value="Genomic_DNA"/>
</dbReference>
<organism evidence="2 3">
    <name type="scientific">Corynebacterium jeddahense</name>
    <dbReference type="NCBI Taxonomy" id="1414719"/>
    <lineage>
        <taxon>Bacteria</taxon>
        <taxon>Bacillati</taxon>
        <taxon>Actinomycetota</taxon>
        <taxon>Actinomycetes</taxon>
        <taxon>Mycobacteriales</taxon>
        <taxon>Corynebacteriaceae</taxon>
        <taxon>Corynebacterium</taxon>
    </lineage>
</organism>
<dbReference type="Gene3D" id="3.40.190.120">
    <property type="entry name" value="Osmoprotection protein (prox), domain 2"/>
    <property type="match status" value="1"/>
</dbReference>
<keyword evidence="3" id="KW-1185">Reference proteome</keyword>
<accession>A0ABY7UL86</accession>
<dbReference type="RefSeq" id="WP_042407505.1">
    <property type="nucleotide sequence ID" value="NZ_CBYN010000058.1"/>
</dbReference>
<dbReference type="Proteomes" id="UP001218071">
    <property type="component" value="Chromosome"/>
</dbReference>
<dbReference type="PROSITE" id="PS51257">
    <property type="entry name" value="PROKAR_LIPOPROTEIN"/>
    <property type="match status" value="1"/>
</dbReference>
<evidence type="ECO:0000313" key="3">
    <source>
        <dbReference type="Proteomes" id="UP001218071"/>
    </source>
</evidence>
<gene>
    <name evidence="2" type="primary">opuBC</name>
    <name evidence="2" type="ORF">CJEDD_04155</name>
</gene>
<proteinExistence type="predicted"/>
<evidence type="ECO:0000313" key="2">
    <source>
        <dbReference type="EMBL" id="WCZ38444.1"/>
    </source>
</evidence>
<dbReference type="SUPFAM" id="SSF53850">
    <property type="entry name" value="Periplasmic binding protein-like II"/>
    <property type="match status" value="1"/>
</dbReference>
<evidence type="ECO:0000259" key="1">
    <source>
        <dbReference type="Pfam" id="PF04069"/>
    </source>
</evidence>
<sequence>MHTKPLAAGLVAFATLTLVSCSNDDPLDSASTDSEAAAQTVVIGTANFPESEIIGQIWAEALREEGFEVKVKSGIGSREVYLSALQDGSITIVPEYSGNLTQFFGELPEGADEKQVRDTLASVLPADLAAGEFSPAESKDAYRVTRATADEYGLTTIGDLDKLKMITVAAPPEFAERPYGPKGLTSAYGIDAAKISVNPISDGGGPLTVAALTQGKADAANIFTTSPALLDNGEPADLVILDDPKHLIPPQNVLPVYRSGELPDGAIDVINRIDAKLTTEDLVAMNMRNVGEERAEPKTIAKDYVEGLK</sequence>
<dbReference type="InterPro" id="IPR007210">
    <property type="entry name" value="ABC_Gly_betaine_transp_sub-bd"/>
</dbReference>
<dbReference type="Gene3D" id="3.40.190.10">
    <property type="entry name" value="Periplasmic binding protein-like II"/>
    <property type="match status" value="1"/>
</dbReference>
<feature type="domain" description="ABC-type glycine betaine transport system substrate-binding" evidence="1">
    <location>
        <begin position="40"/>
        <end position="306"/>
    </location>
</feature>
<reference evidence="2 3" key="1">
    <citation type="submission" date="2020-10" db="EMBL/GenBank/DDBJ databases">
        <title>Complete genome sequence of Corynebacterium jeddahense DSM 45997, type strain of Corynebacterium jeddahense.</title>
        <authorList>
            <person name="Busche T."/>
            <person name="Kalinowski J."/>
            <person name="Ruckert C."/>
        </authorList>
    </citation>
    <scope>NUCLEOTIDE SEQUENCE [LARGE SCALE GENOMIC DNA]</scope>
    <source>
        <strain evidence="2 3">DSM 45997</strain>
    </source>
</reference>
<dbReference type="CDD" id="cd13606">
    <property type="entry name" value="PBP2_ProX_like"/>
    <property type="match status" value="1"/>
</dbReference>
<dbReference type="Pfam" id="PF04069">
    <property type="entry name" value="OpuAC"/>
    <property type="match status" value="1"/>
</dbReference>
<protein>
    <submittedName>
        <fullName evidence="2">Choline-binding protein</fullName>
    </submittedName>
</protein>